<dbReference type="InterPro" id="IPR034706">
    <property type="entry name" value="CpoB"/>
</dbReference>
<keyword evidence="1" id="KW-0131">Cell cycle</keyword>
<keyword evidence="1" id="KW-0175">Coiled coil</keyword>
<dbReference type="GO" id="GO:0043093">
    <property type="term" value="P:FtsZ-dependent cytokinesis"/>
    <property type="evidence" value="ECO:0007669"/>
    <property type="project" value="UniProtKB-UniRule"/>
</dbReference>
<evidence type="ECO:0000256" key="1">
    <source>
        <dbReference type="HAMAP-Rule" id="MF_02066"/>
    </source>
</evidence>
<dbReference type="Gene3D" id="1.25.40.10">
    <property type="entry name" value="Tetratricopeptide repeat domain"/>
    <property type="match status" value="1"/>
</dbReference>
<dbReference type="InterPro" id="IPR014162">
    <property type="entry name" value="CpoB_C"/>
</dbReference>
<accession>A0A939ESP9</accession>
<reference evidence="3" key="1">
    <citation type="submission" date="2021-03" db="EMBL/GenBank/DDBJ databases">
        <title>Roseibium sp. CAU 1637 isolated from Incheon.</title>
        <authorList>
            <person name="Kim W."/>
        </authorList>
    </citation>
    <scope>NUCLEOTIDE SEQUENCE</scope>
    <source>
        <strain evidence="3">CAU 1637</strain>
    </source>
</reference>
<comment type="subcellular location">
    <subcellularLocation>
        <location evidence="1">Periplasm</location>
    </subcellularLocation>
</comment>
<dbReference type="AlphaFoldDB" id="A0A939ESP9"/>
<name>A0A939ESP9_9HYPH</name>
<dbReference type="Pfam" id="PF13174">
    <property type="entry name" value="TPR_6"/>
    <property type="match status" value="1"/>
</dbReference>
<dbReference type="HAMAP" id="MF_02066">
    <property type="entry name" value="CpoB"/>
    <property type="match status" value="1"/>
</dbReference>
<feature type="chain" id="PRO_5038200979" description="Cell division coordinator CpoB" evidence="1">
    <location>
        <begin position="27"/>
        <end position="323"/>
    </location>
</feature>
<keyword evidence="4" id="KW-1185">Reference proteome</keyword>
<protein>
    <recommendedName>
        <fullName evidence="1">Cell division coordinator CpoB</fullName>
    </recommendedName>
</protein>
<dbReference type="GO" id="GO:0030288">
    <property type="term" value="C:outer membrane-bounded periplasmic space"/>
    <property type="evidence" value="ECO:0007669"/>
    <property type="project" value="UniProtKB-UniRule"/>
</dbReference>
<feature type="region of interest" description="Disordered" evidence="2">
    <location>
        <begin position="81"/>
        <end position="133"/>
    </location>
</feature>
<dbReference type="InterPro" id="IPR019734">
    <property type="entry name" value="TPR_rpt"/>
</dbReference>
<comment type="function">
    <text evidence="1">Mediates coordination of peptidoglycan synthesis and outer membrane constriction during cell division.</text>
</comment>
<dbReference type="NCBIfam" id="TIGR02795">
    <property type="entry name" value="tol_pal_ybgF"/>
    <property type="match status" value="1"/>
</dbReference>
<dbReference type="SUPFAM" id="SSF48452">
    <property type="entry name" value="TPR-like"/>
    <property type="match status" value="1"/>
</dbReference>
<evidence type="ECO:0000313" key="4">
    <source>
        <dbReference type="Proteomes" id="UP000664779"/>
    </source>
</evidence>
<feature type="signal peptide" evidence="1">
    <location>
        <begin position="1"/>
        <end position="26"/>
    </location>
</feature>
<dbReference type="EMBL" id="JAFLNF010000008">
    <property type="protein sequence ID" value="MBO0346908.1"/>
    <property type="molecule type" value="Genomic_DNA"/>
</dbReference>
<dbReference type="Pfam" id="PF13432">
    <property type="entry name" value="TPR_16"/>
    <property type="match status" value="1"/>
</dbReference>
<comment type="similarity">
    <text evidence="1">Belongs to the CpoB family.</text>
</comment>
<keyword evidence="1" id="KW-0132">Cell division</keyword>
<feature type="coiled-coil region" evidence="1">
    <location>
        <begin position="33"/>
        <end position="74"/>
    </location>
</feature>
<keyword evidence="1" id="KW-0574">Periplasm</keyword>
<comment type="caution">
    <text evidence="3">The sequence shown here is derived from an EMBL/GenBank/DDBJ whole genome shotgun (WGS) entry which is preliminary data.</text>
</comment>
<evidence type="ECO:0000313" key="3">
    <source>
        <dbReference type="EMBL" id="MBO0346908.1"/>
    </source>
</evidence>
<keyword evidence="1" id="KW-0732">Signal</keyword>
<dbReference type="Proteomes" id="UP000664779">
    <property type="component" value="Unassembled WGS sequence"/>
</dbReference>
<dbReference type="InterPro" id="IPR011990">
    <property type="entry name" value="TPR-like_helical_dom_sf"/>
</dbReference>
<dbReference type="RefSeq" id="WP_206943272.1">
    <property type="nucleotide sequence ID" value="NZ_JAFLNF010000008.1"/>
</dbReference>
<sequence precursor="true">MRFFRRVAILLLTAVVMSAANVPAQAQLFGRKNDDSSVRLDQTEERVRQLTGQIEQLTYQLRELQDQIRRMQEDNEYRFQQLEGGAPGGNLGDRTSNDIPMDDHGPSGTGTSPRSLGSLDGAGSGDSGWSASGGYETGADAGAAGAAGGGGPIDLGALAGGLGGALGGSGGDVLSLPQDPGTQATADSIAGLVNSGDPRSDYDKAYSLAVNGDYAAAADAFQSFMALYPEHELAGNAQFWLGESLLAQRDFREAADAFLEAYTNYPQSDKRSDSLLKLGMSLNGLGEGEAACATYSELLAKFPSAAPAVLQQARDERQRAKCS</sequence>
<gene>
    <name evidence="3" type="primary">ybgF</name>
    <name evidence="1" type="synonym">cpoB</name>
    <name evidence="3" type="ORF">J0X15_16900</name>
</gene>
<proteinExistence type="inferred from homology"/>
<organism evidence="3 4">
    <name type="scientific">Roseibium limicola</name>
    <dbReference type="NCBI Taxonomy" id="2816037"/>
    <lineage>
        <taxon>Bacteria</taxon>
        <taxon>Pseudomonadati</taxon>
        <taxon>Pseudomonadota</taxon>
        <taxon>Alphaproteobacteria</taxon>
        <taxon>Hyphomicrobiales</taxon>
        <taxon>Stappiaceae</taxon>
        <taxon>Roseibium</taxon>
    </lineage>
</organism>
<evidence type="ECO:0000256" key="2">
    <source>
        <dbReference type="SAM" id="MobiDB-lite"/>
    </source>
</evidence>